<reference evidence="3" key="1">
    <citation type="journal article" date="2014" name="Nat. Commun.">
        <title>The emerging biofuel crop Camelina sativa retains a highly undifferentiated hexaploid genome structure.</title>
        <authorList>
            <person name="Kagale S."/>
            <person name="Koh C."/>
            <person name="Nixon J."/>
            <person name="Bollina V."/>
            <person name="Clarke W.E."/>
            <person name="Tuteja R."/>
            <person name="Spillane C."/>
            <person name="Robinson S.J."/>
            <person name="Links M.G."/>
            <person name="Clarke C."/>
            <person name="Higgins E.E."/>
            <person name="Huebert T."/>
            <person name="Sharpe A.G."/>
            <person name="Parkin I.A."/>
        </authorList>
    </citation>
    <scope>NUCLEOTIDE SEQUENCE [LARGE SCALE GENOMIC DNA]</scope>
    <source>
        <strain evidence="3">cv. DH55</strain>
    </source>
</reference>
<dbReference type="PANTHER" id="PTHR31286">
    <property type="entry name" value="GLYCINE-RICH CELL WALL STRUCTURAL PROTEIN 1.8-LIKE"/>
    <property type="match status" value="1"/>
</dbReference>
<dbReference type="Pfam" id="PF14392">
    <property type="entry name" value="zf-CCHC_4"/>
    <property type="match status" value="1"/>
</dbReference>
<dbReference type="GeneID" id="104753588"/>
<name>A0ABM0WPD7_CAMSA</name>
<protein>
    <submittedName>
        <fullName evidence="4">Uncharacterized protein At4g02000-like</fullName>
    </submittedName>
</protein>
<reference evidence="4" key="2">
    <citation type="submission" date="2025-08" db="UniProtKB">
        <authorList>
            <consortium name="RefSeq"/>
        </authorList>
    </citation>
    <scope>IDENTIFICATION</scope>
    <source>
        <tissue evidence="4">Leaf</tissue>
    </source>
</reference>
<organism evidence="3 4">
    <name type="scientific">Camelina sativa</name>
    <name type="common">False flax</name>
    <name type="synonym">Myagrum sativum</name>
    <dbReference type="NCBI Taxonomy" id="90675"/>
    <lineage>
        <taxon>Eukaryota</taxon>
        <taxon>Viridiplantae</taxon>
        <taxon>Streptophyta</taxon>
        <taxon>Embryophyta</taxon>
        <taxon>Tracheophyta</taxon>
        <taxon>Spermatophyta</taxon>
        <taxon>Magnoliopsida</taxon>
        <taxon>eudicotyledons</taxon>
        <taxon>Gunneridae</taxon>
        <taxon>Pentapetalae</taxon>
        <taxon>rosids</taxon>
        <taxon>malvids</taxon>
        <taxon>Brassicales</taxon>
        <taxon>Brassicaceae</taxon>
        <taxon>Camelineae</taxon>
        <taxon>Camelina</taxon>
    </lineage>
</organism>
<dbReference type="PANTHER" id="PTHR31286:SF162">
    <property type="entry name" value="DUF4283 DOMAIN-CONTAINING PROTEIN-RELATED"/>
    <property type="match status" value="1"/>
</dbReference>
<evidence type="ECO:0000259" key="2">
    <source>
        <dbReference type="Pfam" id="PF14392"/>
    </source>
</evidence>
<dbReference type="InterPro" id="IPR040256">
    <property type="entry name" value="At4g02000-like"/>
</dbReference>
<proteinExistence type="predicted"/>
<dbReference type="InterPro" id="IPR025836">
    <property type="entry name" value="Zn_knuckle_CX2CX4HX4C"/>
</dbReference>
<sequence length="276" mass="31235">MDLGRDDPELFIPHATYAGVLARNRVSLIGRLLNPRELCPVQIRGIPLPYISEETVKFISKTLGEFVELDFNEETTSQISFIRVKIAIGITDRLRFSRRVCFESGEGALIGFEYEKLKQICTNCSRINHDSSHCPYLVPPVYQEDVPNVPVTPAFEEGEGSNIYSFLDEKHSSLSSEISSYSPISQPPRPAAPGPNMEEFLAAYPIGTRLSSSSDFRGVSSMAREDTKEKDKAKFERGECSKRRKGKQVQVENERNTRQRRKDPGIRFYLTEHEAP</sequence>
<feature type="compositionally biased region" description="Basic and acidic residues" evidence="1">
    <location>
        <begin position="223"/>
        <end position="241"/>
    </location>
</feature>
<keyword evidence="3" id="KW-1185">Reference proteome</keyword>
<dbReference type="RefSeq" id="XP_010474122.1">
    <property type="nucleotide sequence ID" value="XM_010475820.2"/>
</dbReference>
<accession>A0ABM0WPD7</accession>
<gene>
    <name evidence="4" type="primary">LOC104753588</name>
</gene>
<feature type="compositionally biased region" description="Basic and acidic residues" evidence="1">
    <location>
        <begin position="252"/>
        <end position="276"/>
    </location>
</feature>
<feature type="region of interest" description="Disordered" evidence="1">
    <location>
        <begin position="214"/>
        <end position="276"/>
    </location>
</feature>
<evidence type="ECO:0000313" key="4">
    <source>
        <dbReference type="RefSeq" id="XP_010474122.1"/>
    </source>
</evidence>
<evidence type="ECO:0000313" key="3">
    <source>
        <dbReference type="Proteomes" id="UP000694864"/>
    </source>
</evidence>
<evidence type="ECO:0000256" key="1">
    <source>
        <dbReference type="SAM" id="MobiDB-lite"/>
    </source>
</evidence>
<feature type="domain" description="Zinc knuckle CX2CX4HX4C" evidence="2">
    <location>
        <begin position="88"/>
        <end position="136"/>
    </location>
</feature>
<dbReference type="Proteomes" id="UP000694864">
    <property type="component" value="Chromosome 16"/>
</dbReference>